<keyword evidence="8 10" id="KW-0472">Membrane</keyword>
<keyword evidence="6 10" id="KW-1133">Transmembrane helix</keyword>
<name>Q6UKF5_9BILA</name>
<feature type="transmembrane region" description="Helical" evidence="10">
    <location>
        <begin position="29"/>
        <end position="50"/>
    </location>
</feature>
<evidence type="ECO:0000256" key="9">
    <source>
        <dbReference type="ARBA" id="ARBA00031586"/>
    </source>
</evidence>
<evidence type="ECO:0000256" key="10">
    <source>
        <dbReference type="SAM" id="Phobius"/>
    </source>
</evidence>
<keyword evidence="5" id="KW-1278">Translocase</keyword>
<feature type="transmembrane region" description="Helical" evidence="10">
    <location>
        <begin position="56"/>
        <end position="81"/>
    </location>
</feature>
<reference evidence="11" key="1">
    <citation type="journal article" date="2004" name="Mol. Biol. Evol.">
        <title>The mitochondrial genome of Phoronis architecta--comparisons demonstrate that phoronids are lophotrochozoan protostomes.</title>
        <authorList>
            <person name="Helfenbein K.G."/>
            <person name="Boore J.L."/>
        </authorList>
    </citation>
    <scope>NUCLEOTIDE SEQUENCE</scope>
</reference>
<keyword evidence="4 10" id="KW-0812">Transmembrane</keyword>
<evidence type="ECO:0000256" key="3">
    <source>
        <dbReference type="ARBA" id="ARBA00016612"/>
    </source>
</evidence>
<proteinExistence type="inferred from homology"/>
<dbReference type="EMBL" id="AY368231">
    <property type="protein sequence ID" value="AAR13395.1"/>
    <property type="molecule type" value="Genomic_DNA"/>
</dbReference>
<geneLocation type="mitochondrion" evidence="11"/>
<evidence type="ECO:0000256" key="5">
    <source>
        <dbReference type="ARBA" id="ARBA00022967"/>
    </source>
</evidence>
<evidence type="ECO:0000256" key="8">
    <source>
        <dbReference type="ARBA" id="ARBA00023136"/>
    </source>
</evidence>
<organism evidence="11">
    <name type="scientific">Phoronis psammophila</name>
    <dbReference type="NCBI Taxonomy" id="67897"/>
    <lineage>
        <taxon>Eukaryota</taxon>
        <taxon>Metazoa</taxon>
        <taxon>Spiralia</taxon>
        <taxon>Lophotrochozoa</taxon>
        <taxon>Phoronida</taxon>
        <taxon>Phoronidae</taxon>
        <taxon>Phoronis</taxon>
    </lineage>
</organism>
<dbReference type="GO" id="GO:0016020">
    <property type="term" value="C:membrane"/>
    <property type="evidence" value="ECO:0007669"/>
    <property type="project" value="UniProtKB-SubCell"/>
</dbReference>
<dbReference type="Pfam" id="PF00420">
    <property type="entry name" value="Oxidored_q2"/>
    <property type="match status" value="1"/>
</dbReference>
<sequence length="97" mass="10905">MNLMPLNLGLMVVCLSILTLVIQRMHFMMALLSLEAMMLGLFFLLGQLLYYSAMEIYLSFILLTFSACEACLGLALLVSLARMFGKDYLSIISLHKC</sequence>
<feature type="transmembrane region" description="Helical" evidence="10">
    <location>
        <begin position="6"/>
        <end position="22"/>
    </location>
</feature>
<dbReference type="AlphaFoldDB" id="Q6UKF5"/>
<comment type="subcellular location">
    <subcellularLocation>
        <location evidence="1">Membrane</location>
        <topology evidence="1">Multi-pass membrane protein</topology>
    </subcellularLocation>
</comment>
<dbReference type="Gene3D" id="1.10.287.3510">
    <property type="match status" value="1"/>
</dbReference>
<evidence type="ECO:0000256" key="7">
    <source>
        <dbReference type="ARBA" id="ARBA00023027"/>
    </source>
</evidence>
<evidence type="ECO:0000256" key="4">
    <source>
        <dbReference type="ARBA" id="ARBA00022692"/>
    </source>
</evidence>
<evidence type="ECO:0000256" key="6">
    <source>
        <dbReference type="ARBA" id="ARBA00022989"/>
    </source>
</evidence>
<dbReference type="InterPro" id="IPR039428">
    <property type="entry name" value="NUOK/Mnh_C1-like"/>
</dbReference>
<evidence type="ECO:0000256" key="1">
    <source>
        <dbReference type="ARBA" id="ARBA00004141"/>
    </source>
</evidence>
<keyword evidence="7" id="KW-0520">NAD</keyword>
<evidence type="ECO:0000313" key="11">
    <source>
        <dbReference type="EMBL" id="AAR13395.1"/>
    </source>
</evidence>
<protein>
    <recommendedName>
        <fullName evidence="3">NADH-ubiquinone oxidoreductase chain 4L</fullName>
    </recommendedName>
    <alternativeName>
        <fullName evidence="9">NADH dehydrogenase subunit 4L</fullName>
    </alternativeName>
</protein>
<accession>Q6UKF5</accession>
<keyword evidence="11" id="KW-0496">Mitochondrion</keyword>
<evidence type="ECO:0000256" key="2">
    <source>
        <dbReference type="ARBA" id="ARBA00010519"/>
    </source>
</evidence>
<comment type="similarity">
    <text evidence="2">Belongs to the complex I subunit 4L family.</text>
</comment>